<evidence type="ECO:0000313" key="2">
    <source>
        <dbReference type="Proteomes" id="UP000789901"/>
    </source>
</evidence>
<evidence type="ECO:0000313" key="1">
    <source>
        <dbReference type="EMBL" id="CAG8783653.1"/>
    </source>
</evidence>
<gene>
    <name evidence="1" type="ORF">GMARGA_LOCUS20083</name>
</gene>
<protein>
    <submittedName>
        <fullName evidence="1">28869_t:CDS:1</fullName>
    </submittedName>
</protein>
<proteinExistence type="predicted"/>
<name>A0ABN7VLJ9_GIGMA</name>
<keyword evidence="2" id="KW-1185">Reference proteome</keyword>
<reference evidence="1 2" key="1">
    <citation type="submission" date="2021-06" db="EMBL/GenBank/DDBJ databases">
        <authorList>
            <person name="Kallberg Y."/>
            <person name="Tangrot J."/>
            <person name="Rosling A."/>
        </authorList>
    </citation>
    <scope>NUCLEOTIDE SEQUENCE [LARGE SCALE GENOMIC DNA]</scope>
    <source>
        <strain evidence="1 2">120-4 pot B 10/14</strain>
    </source>
</reference>
<sequence>MDNADWTKLCDIDFVKKFNSPKPLQHFRRLAYFRRQGSNTIKAIENLKIKEAIQWEESQDSLDPASNDLYKSYSAKQWEAVHDLFQSLGFSDIDDTKILLGDDVSKAFKQTRKKIIKIREDALLLFGFKSRAKETPNLKATVKLINAIARNWCSYTVKSEAKLSGPKNQTGFNKAGTPILPPYKPEEPEVQCSSLSANYIQELFDSISVADTNSNLPINSVYQ</sequence>
<organism evidence="1 2">
    <name type="scientific">Gigaspora margarita</name>
    <dbReference type="NCBI Taxonomy" id="4874"/>
    <lineage>
        <taxon>Eukaryota</taxon>
        <taxon>Fungi</taxon>
        <taxon>Fungi incertae sedis</taxon>
        <taxon>Mucoromycota</taxon>
        <taxon>Glomeromycotina</taxon>
        <taxon>Glomeromycetes</taxon>
        <taxon>Diversisporales</taxon>
        <taxon>Gigasporaceae</taxon>
        <taxon>Gigaspora</taxon>
    </lineage>
</organism>
<accession>A0ABN7VLJ9</accession>
<dbReference type="Proteomes" id="UP000789901">
    <property type="component" value="Unassembled WGS sequence"/>
</dbReference>
<comment type="caution">
    <text evidence="1">The sequence shown here is derived from an EMBL/GenBank/DDBJ whole genome shotgun (WGS) entry which is preliminary data.</text>
</comment>
<dbReference type="EMBL" id="CAJVQB010017303">
    <property type="protein sequence ID" value="CAG8783653.1"/>
    <property type="molecule type" value="Genomic_DNA"/>
</dbReference>